<dbReference type="InterPro" id="IPR014284">
    <property type="entry name" value="RNA_pol_sigma-70_dom"/>
</dbReference>
<evidence type="ECO:0000256" key="1">
    <source>
        <dbReference type="ARBA" id="ARBA00010641"/>
    </source>
</evidence>
<dbReference type="RefSeq" id="WP_104715279.1">
    <property type="nucleotide sequence ID" value="NZ_PTRA01000005.1"/>
</dbReference>
<dbReference type="CDD" id="cd06171">
    <property type="entry name" value="Sigma70_r4"/>
    <property type="match status" value="1"/>
</dbReference>
<protein>
    <recommendedName>
        <fullName evidence="5">RNA polymerase sigma factor 70 region 4 type 2 domain-containing protein</fullName>
    </recommendedName>
</protein>
<gene>
    <name evidence="6" type="ORF">C5O19_20620</name>
</gene>
<proteinExistence type="inferred from homology"/>
<dbReference type="InterPro" id="IPR036388">
    <property type="entry name" value="WH-like_DNA-bd_sf"/>
</dbReference>
<keyword evidence="2" id="KW-0805">Transcription regulation</keyword>
<evidence type="ECO:0000313" key="7">
    <source>
        <dbReference type="Proteomes" id="UP000239590"/>
    </source>
</evidence>
<dbReference type="Pfam" id="PF08281">
    <property type="entry name" value="Sigma70_r4_2"/>
    <property type="match status" value="1"/>
</dbReference>
<evidence type="ECO:0000256" key="3">
    <source>
        <dbReference type="ARBA" id="ARBA00023082"/>
    </source>
</evidence>
<reference evidence="7" key="1">
    <citation type="submission" date="2018-02" db="EMBL/GenBank/DDBJ databases">
        <title>Genome sequencing of Solimonas sp. HR-BB.</title>
        <authorList>
            <person name="Lee Y."/>
            <person name="Jeon C.O."/>
        </authorList>
    </citation>
    <scope>NUCLEOTIDE SEQUENCE [LARGE SCALE GENOMIC DNA]</scope>
    <source>
        <strain evidence="7">HR-U</strain>
    </source>
</reference>
<dbReference type="Gene3D" id="1.10.10.10">
    <property type="entry name" value="Winged helix-like DNA-binding domain superfamily/Winged helix DNA-binding domain"/>
    <property type="match status" value="1"/>
</dbReference>
<organism evidence="6 7">
    <name type="scientific">Siphonobacter curvatus</name>
    <dbReference type="NCBI Taxonomy" id="2094562"/>
    <lineage>
        <taxon>Bacteria</taxon>
        <taxon>Pseudomonadati</taxon>
        <taxon>Bacteroidota</taxon>
        <taxon>Cytophagia</taxon>
        <taxon>Cytophagales</taxon>
        <taxon>Cytophagaceae</taxon>
        <taxon>Siphonobacter</taxon>
    </lineage>
</organism>
<keyword evidence="3" id="KW-0731">Sigma factor</keyword>
<name>A0A2S7IH54_9BACT</name>
<comment type="similarity">
    <text evidence="1">Belongs to the sigma-70 factor family. ECF subfamily.</text>
</comment>
<dbReference type="PANTHER" id="PTHR43133:SF46">
    <property type="entry name" value="RNA POLYMERASE SIGMA-70 FACTOR ECF SUBFAMILY"/>
    <property type="match status" value="1"/>
</dbReference>
<dbReference type="InterPro" id="IPR013324">
    <property type="entry name" value="RNA_pol_sigma_r3/r4-like"/>
</dbReference>
<dbReference type="GO" id="GO:0016987">
    <property type="term" value="F:sigma factor activity"/>
    <property type="evidence" value="ECO:0007669"/>
    <property type="project" value="UniProtKB-KW"/>
</dbReference>
<feature type="domain" description="RNA polymerase sigma factor 70 region 4 type 2" evidence="5">
    <location>
        <begin position="120"/>
        <end position="172"/>
    </location>
</feature>
<evidence type="ECO:0000259" key="5">
    <source>
        <dbReference type="Pfam" id="PF08281"/>
    </source>
</evidence>
<dbReference type="AlphaFoldDB" id="A0A2S7IH54"/>
<dbReference type="SUPFAM" id="SSF88659">
    <property type="entry name" value="Sigma3 and sigma4 domains of RNA polymerase sigma factors"/>
    <property type="match status" value="1"/>
</dbReference>
<dbReference type="PANTHER" id="PTHR43133">
    <property type="entry name" value="RNA POLYMERASE ECF-TYPE SIGMA FACTO"/>
    <property type="match status" value="1"/>
</dbReference>
<dbReference type="Gene3D" id="1.10.1740.10">
    <property type="match status" value="1"/>
</dbReference>
<dbReference type="SUPFAM" id="SSF88946">
    <property type="entry name" value="Sigma2 domain of RNA polymerase sigma factors"/>
    <property type="match status" value="1"/>
</dbReference>
<evidence type="ECO:0000256" key="4">
    <source>
        <dbReference type="ARBA" id="ARBA00023163"/>
    </source>
</evidence>
<accession>A0A2S7IH54</accession>
<dbReference type="GO" id="GO:0003677">
    <property type="term" value="F:DNA binding"/>
    <property type="evidence" value="ECO:0007669"/>
    <property type="project" value="InterPro"/>
</dbReference>
<dbReference type="GO" id="GO:0006352">
    <property type="term" value="P:DNA-templated transcription initiation"/>
    <property type="evidence" value="ECO:0007669"/>
    <property type="project" value="InterPro"/>
</dbReference>
<comment type="caution">
    <text evidence="6">The sequence shown here is derived from an EMBL/GenBank/DDBJ whole genome shotgun (WGS) entry which is preliminary data.</text>
</comment>
<dbReference type="InterPro" id="IPR013249">
    <property type="entry name" value="RNA_pol_sigma70_r4_t2"/>
</dbReference>
<dbReference type="InterPro" id="IPR013325">
    <property type="entry name" value="RNA_pol_sigma_r2"/>
</dbReference>
<evidence type="ECO:0000313" key="6">
    <source>
        <dbReference type="EMBL" id="PQA54955.1"/>
    </source>
</evidence>
<dbReference type="Proteomes" id="UP000239590">
    <property type="component" value="Unassembled WGS sequence"/>
</dbReference>
<dbReference type="InterPro" id="IPR039425">
    <property type="entry name" value="RNA_pol_sigma-70-like"/>
</dbReference>
<dbReference type="OrthoDB" id="9150024at2"/>
<dbReference type="NCBIfam" id="TIGR02937">
    <property type="entry name" value="sigma70-ECF"/>
    <property type="match status" value="1"/>
</dbReference>
<dbReference type="EMBL" id="PTRA01000005">
    <property type="protein sequence ID" value="PQA54955.1"/>
    <property type="molecule type" value="Genomic_DNA"/>
</dbReference>
<keyword evidence="7" id="KW-1185">Reference proteome</keyword>
<keyword evidence="4" id="KW-0804">Transcription</keyword>
<sequence length="189" mass="22666">MADTTEHKHWNQFRTGDRAAFLSLYESYYQALYAFGCRVSGERELVKDAIHELFCELWDRRFHLPEVTQIKSYLFTYLKRKLVKEQSLSLDSLQVTTHQLSERSYEEMLMDQQTDEGNRLRMQQLLTKLTPGQREMIRLRYYEQLSYESIAEQLQVQPRTVYNQISEALKTLRKHVQVLTSLLLFFLIR</sequence>
<evidence type="ECO:0000256" key="2">
    <source>
        <dbReference type="ARBA" id="ARBA00023015"/>
    </source>
</evidence>